<dbReference type="InterPro" id="IPR050628">
    <property type="entry name" value="SNF2_RAD54_helicase_TF"/>
</dbReference>
<dbReference type="SUPFAM" id="SSF52540">
    <property type="entry name" value="P-loop containing nucleoside triphosphate hydrolases"/>
    <property type="match status" value="2"/>
</dbReference>
<dbReference type="Gene3D" id="3.40.50.300">
    <property type="entry name" value="P-loop containing nucleotide triphosphate hydrolases"/>
    <property type="match status" value="1"/>
</dbReference>
<feature type="region of interest" description="Disordered" evidence="4">
    <location>
        <begin position="1763"/>
        <end position="1796"/>
    </location>
</feature>
<feature type="compositionally biased region" description="Basic and acidic residues" evidence="4">
    <location>
        <begin position="762"/>
        <end position="774"/>
    </location>
</feature>
<feature type="compositionally biased region" description="Low complexity" evidence="4">
    <location>
        <begin position="1657"/>
        <end position="1668"/>
    </location>
</feature>
<evidence type="ECO:0000259" key="5">
    <source>
        <dbReference type="Pfam" id="PF00176"/>
    </source>
</evidence>
<dbReference type="Gene3D" id="3.40.50.10810">
    <property type="entry name" value="Tandem AAA-ATPase domain"/>
    <property type="match status" value="2"/>
</dbReference>
<feature type="compositionally biased region" description="Polar residues" evidence="4">
    <location>
        <begin position="658"/>
        <end position="676"/>
    </location>
</feature>
<feature type="compositionally biased region" description="Polar residues" evidence="4">
    <location>
        <begin position="2062"/>
        <end position="2075"/>
    </location>
</feature>
<protein>
    <recommendedName>
        <fullName evidence="5">SNF2 N-terminal domain-containing protein</fullName>
    </recommendedName>
</protein>
<feature type="region of interest" description="Disordered" evidence="4">
    <location>
        <begin position="586"/>
        <end position="684"/>
    </location>
</feature>
<dbReference type="EMBL" id="ML993598">
    <property type="protein sequence ID" value="KAF2166007.1"/>
    <property type="molecule type" value="Genomic_DNA"/>
</dbReference>
<dbReference type="GO" id="GO:0006281">
    <property type="term" value="P:DNA repair"/>
    <property type="evidence" value="ECO:0007669"/>
    <property type="project" value="TreeGrafter"/>
</dbReference>
<organism evidence="6 7">
    <name type="scientific">Zasmidium cellare ATCC 36951</name>
    <dbReference type="NCBI Taxonomy" id="1080233"/>
    <lineage>
        <taxon>Eukaryota</taxon>
        <taxon>Fungi</taxon>
        <taxon>Dikarya</taxon>
        <taxon>Ascomycota</taxon>
        <taxon>Pezizomycotina</taxon>
        <taxon>Dothideomycetes</taxon>
        <taxon>Dothideomycetidae</taxon>
        <taxon>Mycosphaerellales</taxon>
        <taxon>Mycosphaerellaceae</taxon>
        <taxon>Zasmidium</taxon>
    </lineage>
</organism>
<feature type="compositionally biased region" description="Polar residues" evidence="4">
    <location>
        <begin position="1679"/>
        <end position="1695"/>
    </location>
</feature>
<keyword evidence="1" id="KW-0547">Nucleotide-binding</keyword>
<feature type="compositionally biased region" description="Polar residues" evidence="4">
    <location>
        <begin position="515"/>
        <end position="530"/>
    </location>
</feature>
<feature type="compositionally biased region" description="Basic and acidic residues" evidence="4">
    <location>
        <begin position="1763"/>
        <end position="1779"/>
    </location>
</feature>
<dbReference type="GO" id="GO:0005634">
    <property type="term" value="C:nucleus"/>
    <property type="evidence" value="ECO:0007669"/>
    <property type="project" value="TreeGrafter"/>
</dbReference>
<dbReference type="GO" id="GO:0016787">
    <property type="term" value="F:hydrolase activity"/>
    <property type="evidence" value="ECO:0007669"/>
    <property type="project" value="UniProtKB-KW"/>
</dbReference>
<dbReference type="Pfam" id="PF00176">
    <property type="entry name" value="SNF2-rel_dom"/>
    <property type="match status" value="1"/>
</dbReference>
<accession>A0A6A6CFJ6</accession>
<sequence length="2132" mass="241133">MPPKTQDADSGMADKPIADSNDDITQVSKRHDVMNYVLCQDATLCKRDFATLTLSPVMVKYFCLLRNNVTAKSIIQQALYYLRNFSTMTDEEVRQDLQCRGDASTAFAKCSPKQRAIAEILWLWKFDLQAWEEDRSRDSEYDQYYDQLITDMNASPNKDQQRPAYTLDSISSDVRKGPDKLPPGLTDEECKKHGEIPTLEVCNRLWVWYWHAKQHCISGARITTGAFLKDNNGDKYNCRPPKWWDDEGEVNDKPHPLAFAEAQGLFEKEEEELHDFKAIRCTVKIRAKKVFKEAAVALEDDDLEVPMMPPDSIEIENPCQYRDLAEWRDIIRTKFNIEPWKANLVDIRVCLTMGDGKETEKVVWSDSEWMSYDQLFECLQIENLEEAAFSVRFRIDGSTTFECSRLAAHLRKHLHPDPQDGDVALESEPEDASEDELARILALLARGEVQEPNDPEEDMSLGPESSTILADEDDYEEEREEEDPTPPTYVVPSVEDVEEDDATEHPKPSARMEQTAETRAQSSTPTKNSRPPSPKADFAARVEDKDVADWIESIREGDREAGRQGQERGREVFHELNNKMRALAIQSAPPRKELSSLPKLPPQRGNRGKYSGPRLQDDGVKGMKKALKASQVRGQKAKKVMDDMLRHQRTRRIRNSRHNGSNYNSRSRPNLHSPTEPSAGLEGDQFGRSHEQFIKEEYDGYDVINDKRAKIEWMRYAINMSVGQSQAPQKKWGTSFAVQDVAHAMDANMRQNALNRNADSNEDPKKGDESKADKVSDVDVEAALFGATGHPGPALDLCLKLLGMEKTVKHGNMWKYRSKKYMDDCKVDLLPTQITGMVHMLWRTLGTFPLSKEQQKERPYFENIVKMLNYDSPLTHGGILGDSPGMGKTYTTLAFFNWYAQHAEHVDEDGNPDHRPSVLVVPDGVVFHQWVTAAARMFPKINLIACKPGDPWPQMNETHSPFEYLSSEQTRDPWSKKSGFPTGLQYVFDNTDPRASRALFVAPYKTWLKRVVDLSDAPLLLQDVRPLRDNCMTVKLNADEKEKLGREEIVRMFTCPKWQNVMVGMAMCDEGHTIRNPTTHMHWSVRGLHAKKNWLLTATPVIQYAPELADLSRVLWPSILQDLKRHPRWKDIGPNFDNICETMHRSQPWKAINSLIAKENIPPNDSLQLMCLEPNVLRCLLESKDLKAIAANFKKFDDFLTLRRSPESSLPNLIGPDLPLKSIMVEHKTVTSGLQFRQGAEEIEHLYWHRRASKKYEELCQLQRNKSKSARHKVPPVSPALRQMSIAAASNLLSRFERQIVEFTKGNTNVESIKNWRDSGLDADMLLYIANDGDTIRKGKKSERPSRAERLSKLTEGSPKLREILIHIRDYVLPKEGEKGPLRFRKLLITEELPLVAWFWELALNFLHVHTQVLHSELEEHEREFVVDQFNNPPADGDLSHLTVLVLLYTINASGVNLDWDCNRCIVATAASSAPLEIQAWSRLIRVSQQKEVEIFRLCVDNSHDEWREASQANKALIDAATKAFSGQTKKTLAKLLSTDGIEEIEDVKRTALGKAIQGIFDDKLFGDDFAEARAELYQKVLENDIKEKLSEEDAAELKPMAKTTADKPQTPEPEFLPPNTANPKAATPSRAGNYRAPEQESLPTNKPQTPEPEFLPPNTANPQAATPSRAGDDRATEQESLLTDTGTAPQTSTRAVAEANSASRKLLEEEMKAHEEAAAARIIATAEDAVLEEVEDPNAGDEWLGDGGDVDDEEMIKTETLREQHPATECERREETRQLHPKHQNELSSKSSIGDKWKSHLGQMSSNERKTLDQDIVYTLYICQIEEPKRKYKAEEIENLDSITIERALRLLHRHRSGKERTKSRVAPHLDYSKLEHEKGMAVMAKIKHETCRADIEATAEAFGFAIKSQKERSAEALKEAQTLKEIKEDMARSSGQRKAPKSKTTNSKYKSKATVEDEDDDMDLDNIDLSSPTLPGKKYKSKATVEDEDSDLDIDHILDSPTLPGKKYKPQRDGDLFADGGTGGADDGDEVLGSDSPQKPTLRTSTPWFPHTSPAFGSPSRASSQLAEPSTGTDGKRSLGGYGPPELDQAEIIDNFEQDMKKKTTGEQEPGMNAEDMAGSEDEFNLSEFE</sequence>
<dbReference type="PANTHER" id="PTHR45626">
    <property type="entry name" value="TRANSCRIPTION TERMINATION FACTOR 2-RELATED"/>
    <property type="match status" value="1"/>
</dbReference>
<feature type="compositionally biased region" description="Acidic residues" evidence="4">
    <location>
        <begin position="2090"/>
        <end position="2099"/>
    </location>
</feature>
<keyword evidence="3" id="KW-0067">ATP-binding</keyword>
<feature type="compositionally biased region" description="Basic residues" evidence="4">
    <location>
        <begin position="647"/>
        <end position="657"/>
    </location>
</feature>
<feature type="compositionally biased region" description="Acidic residues" evidence="4">
    <location>
        <begin position="2120"/>
        <end position="2132"/>
    </location>
</feature>
<proteinExistence type="predicted"/>
<keyword evidence="7" id="KW-1185">Reference proteome</keyword>
<feature type="region of interest" description="Disordered" evidence="4">
    <location>
        <begin position="1"/>
        <end position="21"/>
    </location>
</feature>
<dbReference type="GeneID" id="54560198"/>
<feature type="region of interest" description="Disordered" evidence="4">
    <location>
        <begin position="1592"/>
        <end position="1697"/>
    </location>
</feature>
<feature type="compositionally biased region" description="Polar residues" evidence="4">
    <location>
        <begin position="2037"/>
        <end position="2049"/>
    </location>
</feature>
<dbReference type="Proteomes" id="UP000799537">
    <property type="component" value="Unassembled WGS sequence"/>
</dbReference>
<dbReference type="InterPro" id="IPR038718">
    <property type="entry name" value="SNF2-like_sf"/>
</dbReference>
<dbReference type="GO" id="GO:0008094">
    <property type="term" value="F:ATP-dependent activity, acting on DNA"/>
    <property type="evidence" value="ECO:0007669"/>
    <property type="project" value="TreeGrafter"/>
</dbReference>
<dbReference type="OrthoDB" id="3946220at2759"/>
<reference evidence="6" key="1">
    <citation type="journal article" date="2020" name="Stud. Mycol.">
        <title>101 Dothideomycetes genomes: a test case for predicting lifestyles and emergence of pathogens.</title>
        <authorList>
            <person name="Haridas S."/>
            <person name="Albert R."/>
            <person name="Binder M."/>
            <person name="Bloem J."/>
            <person name="Labutti K."/>
            <person name="Salamov A."/>
            <person name="Andreopoulos B."/>
            <person name="Baker S."/>
            <person name="Barry K."/>
            <person name="Bills G."/>
            <person name="Bluhm B."/>
            <person name="Cannon C."/>
            <person name="Castanera R."/>
            <person name="Culley D."/>
            <person name="Daum C."/>
            <person name="Ezra D."/>
            <person name="Gonzalez J."/>
            <person name="Henrissat B."/>
            <person name="Kuo A."/>
            <person name="Liang C."/>
            <person name="Lipzen A."/>
            <person name="Lutzoni F."/>
            <person name="Magnuson J."/>
            <person name="Mondo S."/>
            <person name="Nolan M."/>
            <person name="Ohm R."/>
            <person name="Pangilinan J."/>
            <person name="Park H.-J."/>
            <person name="Ramirez L."/>
            <person name="Alfaro M."/>
            <person name="Sun H."/>
            <person name="Tritt A."/>
            <person name="Yoshinaga Y."/>
            <person name="Zwiers L.-H."/>
            <person name="Turgeon B."/>
            <person name="Goodwin S."/>
            <person name="Spatafora J."/>
            <person name="Crous P."/>
            <person name="Grigoriev I."/>
        </authorList>
    </citation>
    <scope>NUCLEOTIDE SEQUENCE</scope>
    <source>
        <strain evidence="6">ATCC 36951</strain>
    </source>
</reference>
<dbReference type="GO" id="GO:0005524">
    <property type="term" value="F:ATP binding"/>
    <property type="evidence" value="ECO:0007669"/>
    <property type="project" value="UniProtKB-KW"/>
</dbReference>
<feature type="compositionally biased region" description="Low complexity" evidence="4">
    <location>
        <begin position="1618"/>
        <end position="1629"/>
    </location>
</feature>
<feature type="compositionally biased region" description="Acidic residues" evidence="4">
    <location>
        <begin position="470"/>
        <end position="484"/>
    </location>
</feature>
<evidence type="ECO:0000256" key="2">
    <source>
        <dbReference type="ARBA" id="ARBA00022801"/>
    </source>
</evidence>
<feature type="domain" description="SNF2 N-terminal" evidence="5">
    <location>
        <begin position="871"/>
        <end position="1131"/>
    </location>
</feature>
<name>A0A6A6CFJ6_ZASCE</name>
<evidence type="ECO:0000313" key="7">
    <source>
        <dbReference type="Proteomes" id="UP000799537"/>
    </source>
</evidence>
<dbReference type="PANTHER" id="PTHR45626:SF14">
    <property type="entry name" value="ATP-DEPENDENT DNA HELICASE (EUROFUNG)"/>
    <property type="match status" value="1"/>
</dbReference>
<feature type="region of interest" description="Disordered" evidence="4">
    <location>
        <begin position="152"/>
        <end position="188"/>
    </location>
</feature>
<feature type="region of interest" description="Disordered" evidence="4">
    <location>
        <begin position="414"/>
        <end position="435"/>
    </location>
</feature>
<feature type="region of interest" description="Disordered" evidence="4">
    <location>
        <begin position="1928"/>
        <end position="2132"/>
    </location>
</feature>
<feature type="compositionally biased region" description="Acidic residues" evidence="4">
    <location>
        <begin position="1958"/>
        <end position="1968"/>
    </location>
</feature>
<gene>
    <name evidence="6" type="ORF">M409DRAFT_23735</name>
</gene>
<keyword evidence="2" id="KW-0378">Hydrolase</keyword>
<evidence type="ECO:0000256" key="4">
    <source>
        <dbReference type="SAM" id="MobiDB-lite"/>
    </source>
</evidence>
<feature type="region of interest" description="Disordered" evidence="4">
    <location>
        <begin position="755"/>
        <end position="774"/>
    </location>
</feature>
<evidence type="ECO:0000256" key="1">
    <source>
        <dbReference type="ARBA" id="ARBA00022741"/>
    </source>
</evidence>
<dbReference type="InterPro" id="IPR027417">
    <property type="entry name" value="P-loop_NTPase"/>
</dbReference>
<dbReference type="RefSeq" id="XP_033666896.1">
    <property type="nucleotide sequence ID" value="XM_033806926.1"/>
</dbReference>
<feature type="region of interest" description="Disordered" evidence="4">
    <location>
        <begin position="447"/>
        <end position="544"/>
    </location>
</feature>
<feature type="compositionally biased region" description="Acidic residues" evidence="4">
    <location>
        <begin position="419"/>
        <end position="435"/>
    </location>
</feature>
<dbReference type="InterPro" id="IPR000330">
    <property type="entry name" value="SNF2_N"/>
</dbReference>
<evidence type="ECO:0000256" key="3">
    <source>
        <dbReference type="ARBA" id="ARBA00022840"/>
    </source>
</evidence>
<evidence type="ECO:0000313" key="6">
    <source>
        <dbReference type="EMBL" id="KAF2166007.1"/>
    </source>
</evidence>